<comment type="caution">
    <text evidence="1">The sequence shown here is derived from an EMBL/GenBank/DDBJ whole genome shotgun (WGS) entry which is preliminary data.</text>
</comment>
<dbReference type="EMBL" id="JACDUR010000002">
    <property type="protein sequence ID" value="MBA2890571.1"/>
    <property type="molecule type" value="Genomic_DNA"/>
</dbReference>
<accession>A0A7W0CG55</accession>
<evidence type="ECO:0000313" key="1">
    <source>
        <dbReference type="EMBL" id="MBA2890571.1"/>
    </source>
</evidence>
<reference evidence="1 2" key="1">
    <citation type="submission" date="2020-07" db="EMBL/GenBank/DDBJ databases">
        <title>Genomic Encyclopedia of Type Strains, Phase IV (KMG-IV): sequencing the most valuable type-strain genomes for metagenomic binning, comparative biology and taxonomic classification.</title>
        <authorList>
            <person name="Goeker M."/>
        </authorList>
    </citation>
    <scope>NUCLEOTIDE SEQUENCE [LARGE SCALE GENOMIC DNA]</scope>
    <source>
        <strain evidence="1 2">DSM 45533</strain>
    </source>
</reference>
<proteinExistence type="predicted"/>
<name>A0A7W0CG55_9ACTN</name>
<dbReference type="AlphaFoldDB" id="A0A7W0CG55"/>
<dbReference type="Proteomes" id="UP000530928">
    <property type="component" value="Unassembled WGS sequence"/>
</dbReference>
<gene>
    <name evidence="1" type="ORF">HNR30_001912</name>
</gene>
<evidence type="ECO:0000313" key="2">
    <source>
        <dbReference type="Proteomes" id="UP000530928"/>
    </source>
</evidence>
<sequence>MSLTRLFDTWDRDPFTLLGVGPMSPMVVQAALER</sequence>
<organism evidence="1 2">
    <name type="scientific">Nonomuraea soli</name>
    <dbReference type="NCBI Taxonomy" id="1032476"/>
    <lineage>
        <taxon>Bacteria</taxon>
        <taxon>Bacillati</taxon>
        <taxon>Actinomycetota</taxon>
        <taxon>Actinomycetes</taxon>
        <taxon>Streptosporangiales</taxon>
        <taxon>Streptosporangiaceae</taxon>
        <taxon>Nonomuraea</taxon>
    </lineage>
</organism>
<keyword evidence="2" id="KW-1185">Reference proteome</keyword>
<protein>
    <submittedName>
        <fullName evidence="1">Uncharacterized protein</fullName>
    </submittedName>
</protein>